<dbReference type="Proteomes" id="UP001168146">
    <property type="component" value="Unassembled WGS sequence"/>
</dbReference>
<comment type="caution">
    <text evidence="2">The sequence shown here is derived from an EMBL/GenBank/DDBJ whole genome shotgun (WGS) entry which is preliminary data.</text>
</comment>
<evidence type="ECO:0000313" key="2">
    <source>
        <dbReference type="EMBL" id="KAK0308208.1"/>
    </source>
</evidence>
<sequence>MVLVRRSRFTLELFLSYQVDGYKRSRNAASTGRSPPAGGTDSAFEYPLQRRNTTSDELTAKAMYRKQPDQTHRVLMRLCEQRNVACCLAVEHRFVALFEVEGDAGAGICKDWLTVIFDALLLW</sequence>
<protein>
    <submittedName>
        <fullName evidence="2">Uncharacterized protein</fullName>
    </submittedName>
</protein>
<accession>A0AAN6F7I0</accession>
<name>A0AAN6F7I0_9PEZI</name>
<evidence type="ECO:0000313" key="3">
    <source>
        <dbReference type="Proteomes" id="UP001168146"/>
    </source>
</evidence>
<organism evidence="2 3">
    <name type="scientific">Friedmanniomyces endolithicus</name>
    <dbReference type="NCBI Taxonomy" id="329885"/>
    <lineage>
        <taxon>Eukaryota</taxon>
        <taxon>Fungi</taxon>
        <taxon>Dikarya</taxon>
        <taxon>Ascomycota</taxon>
        <taxon>Pezizomycotina</taxon>
        <taxon>Dothideomycetes</taxon>
        <taxon>Dothideomycetidae</taxon>
        <taxon>Mycosphaerellales</taxon>
        <taxon>Teratosphaeriaceae</taxon>
        <taxon>Friedmanniomyces</taxon>
    </lineage>
</organism>
<evidence type="ECO:0000256" key="1">
    <source>
        <dbReference type="SAM" id="MobiDB-lite"/>
    </source>
</evidence>
<gene>
    <name evidence="2" type="ORF">LTR82_015662</name>
</gene>
<dbReference type="AlphaFoldDB" id="A0AAN6F7I0"/>
<dbReference type="EMBL" id="JASUXU010000089">
    <property type="protein sequence ID" value="KAK0308208.1"/>
    <property type="molecule type" value="Genomic_DNA"/>
</dbReference>
<reference evidence="2" key="1">
    <citation type="submission" date="2021-12" db="EMBL/GenBank/DDBJ databases">
        <title>Black yeast isolated from Biological Soil Crust.</title>
        <authorList>
            <person name="Kurbessoian T."/>
        </authorList>
    </citation>
    <scope>NUCLEOTIDE SEQUENCE</scope>
    <source>
        <strain evidence="2">CCFEE 5208</strain>
    </source>
</reference>
<proteinExistence type="predicted"/>
<feature type="region of interest" description="Disordered" evidence="1">
    <location>
        <begin position="25"/>
        <end position="44"/>
    </location>
</feature>